<sequence>MADYTSSSQGGGYSFEHDTGLGPQTPAKPLTKFANFAGAALSITLIIGIGVWGYKLLVRDVTGIPVVRAAQGDMRVRPENPGGQLADNQGLSVNAVASEGTADQFAEQLILAPKPLDLEEEDQPIPVAMVAPVQQAPVAASPAVDVVAALQNGDVDGLVASLTDGMEPLEDQEDGTALPEPMNASATMDVDPLEMAVSNAVAVAMGEEPGVRASLRPQNRPGGRMVATKASFEPVPVAAAEVKELSPDSLPTGTRLVQLGAFDSPQIARAQWVRLNARFGAYMEGKDRIIQEASSGGRTFYRLRAHGFSDIADARRFCSALVAENTDCIPVVTR</sequence>
<keyword evidence="2" id="KW-0812">Transmembrane</keyword>
<gene>
    <name evidence="4" type="ORF">LCGC14_0250450</name>
</gene>
<keyword evidence="2" id="KW-1133">Transmembrane helix</keyword>
<evidence type="ECO:0000259" key="3">
    <source>
        <dbReference type="PROSITE" id="PS51724"/>
    </source>
</evidence>
<comment type="caution">
    <text evidence="4">The sequence shown here is derived from an EMBL/GenBank/DDBJ whole genome shotgun (WGS) entry which is preliminary data.</text>
</comment>
<feature type="transmembrane region" description="Helical" evidence="2">
    <location>
        <begin position="33"/>
        <end position="54"/>
    </location>
</feature>
<evidence type="ECO:0000256" key="2">
    <source>
        <dbReference type="SAM" id="Phobius"/>
    </source>
</evidence>
<reference evidence="4" key="1">
    <citation type="journal article" date="2015" name="Nature">
        <title>Complex archaea that bridge the gap between prokaryotes and eukaryotes.</title>
        <authorList>
            <person name="Spang A."/>
            <person name="Saw J.H."/>
            <person name="Jorgensen S.L."/>
            <person name="Zaremba-Niedzwiedzka K."/>
            <person name="Martijn J."/>
            <person name="Lind A.E."/>
            <person name="van Eijk R."/>
            <person name="Schleper C."/>
            <person name="Guy L."/>
            <person name="Ettema T.J."/>
        </authorList>
    </citation>
    <scope>NUCLEOTIDE SEQUENCE</scope>
</reference>
<dbReference type="AlphaFoldDB" id="A0A0F9U9B5"/>
<feature type="domain" description="SPOR" evidence="3">
    <location>
        <begin position="249"/>
        <end position="334"/>
    </location>
</feature>
<proteinExistence type="predicted"/>
<organism evidence="4">
    <name type="scientific">marine sediment metagenome</name>
    <dbReference type="NCBI Taxonomy" id="412755"/>
    <lineage>
        <taxon>unclassified sequences</taxon>
        <taxon>metagenomes</taxon>
        <taxon>ecological metagenomes</taxon>
    </lineage>
</organism>
<feature type="region of interest" description="Disordered" evidence="1">
    <location>
        <begin position="1"/>
        <end position="21"/>
    </location>
</feature>
<dbReference type="GO" id="GO:0042834">
    <property type="term" value="F:peptidoglycan binding"/>
    <property type="evidence" value="ECO:0007669"/>
    <property type="project" value="InterPro"/>
</dbReference>
<protein>
    <recommendedName>
        <fullName evidence="3">SPOR domain-containing protein</fullName>
    </recommendedName>
</protein>
<dbReference type="Gene3D" id="3.30.70.1070">
    <property type="entry name" value="Sporulation related repeat"/>
    <property type="match status" value="1"/>
</dbReference>
<dbReference type="PROSITE" id="PS51724">
    <property type="entry name" value="SPOR"/>
    <property type="match status" value="1"/>
</dbReference>
<dbReference type="EMBL" id="LAZR01000130">
    <property type="protein sequence ID" value="KKN88219.1"/>
    <property type="molecule type" value="Genomic_DNA"/>
</dbReference>
<dbReference type="SUPFAM" id="SSF110997">
    <property type="entry name" value="Sporulation related repeat"/>
    <property type="match status" value="1"/>
</dbReference>
<name>A0A0F9U9B5_9ZZZZ</name>
<accession>A0A0F9U9B5</accession>
<evidence type="ECO:0000313" key="4">
    <source>
        <dbReference type="EMBL" id="KKN88219.1"/>
    </source>
</evidence>
<dbReference type="InterPro" id="IPR036680">
    <property type="entry name" value="SPOR-like_sf"/>
</dbReference>
<dbReference type="InterPro" id="IPR007730">
    <property type="entry name" value="SPOR-like_dom"/>
</dbReference>
<keyword evidence="2" id="KW-0472">Membrane</keyword>
<evidence type="ECO:0000256" key="1">
    <source>
        <dbReference type="SAM" id="MobiDB-lite"/>
    </source>
</evidence>
<dbReference type="Pfam" id="PF05036">
    <property type="entry name" value="SPOR"/>
    <property type="match status" value="1"/>
</dbReference>